<dbReference type="VEuPathDB" id="FungiDB:AWRI3580_g1665"/>
<dbReference type="Pfam" id="PF08325">
    <property type="entry name" value="WLM"/>
    <property type="match status" value="1"/>
</dbReference>
<evidence type="ECO:0000313" key="3">
    <source>
        <dbReference type="Proteomes" id="UP000095358"/>
    </source>
</evidence>
<dbReference type="AlphaFoldDB" id="A0A1E5RQ72"/>
<dbReference type="STRING" id="29833.A0A1E5RQ72"/>
<dbReference type="GO" id="GO:0008237">
    <property type="term" value="F:metallopeptidase activity"/>
    <property type="evidence" value="ECO:0007669"/>
    <property type="project" value="UniProtKB-KW"/>
</dbReference>
<gene>
    <name evidence="2" type="ORF">AWRI3580_g1665</name>
</gene>
<keyword evidence="3" id="KW-1185">Reference proteome</keyword>
<proteinExistence type="predicted"/>
<sequence>MNRKTRTPVSSNVKYKNPNIGFIGSLKKGPSPEHCLQMLYVLSHRVSKLMQQHNLKIGVLQEFFPKDDNLLGLNVNHGQKVLLRLRRNNDPHMLLDEDMVLDTLLHELCHNSIGPHNDAFHKLWESYRSDQYGNQALGLYNNFLGMGKKIAGDSGRTVIDNNLIAEKVKQKTRVGKGRKLGVVNKGKAIEASLLKPAEMARKAALERMKKFEEQSCSCNKVLDVDEDSDIEIIDMNDDEKIEDIIDSKRDSDVAEKPDYPPLKKAKVEALGEIKLAKEHKEIEVIVLSD</sequence>
<accession>A0A1E5RQ72</accession>
<feature type="domain" description="WLM" evidence="1">
    <location>
        <begin position="11"/>
        <end position="209"/>
    </location>
</feature>
<dbReference type="InterPro" id="IPR013536">
    <property type="entry name" value="WLM_dom"/>
</dbReference>
<evidence type="ECO:0000313" key="2">
    <source>
        <dbReference type="EMBL" id="OEJ89044.1"/>
    </source>
</evidence>
<keyword evidence="2" id="KW-0378">Hydrolase</keyword>
<protein>
    <submittedName>
        <fullName evidence="2">DNA-dependent metalloprotease WSS1</fullName>
    </submittedName>
</protein>
<reference evidence="3" key="1">
    <citation type="journal article" date="2016" name="Genome Announc.">
        <title>Genome sequences of three species of Hanseniaspora isolated from spontaneous wine fermentations.</title>
        <authorList>
            <person name="Sternes P.R."/>
            <person name="Lee D."/>
            <person name="Kutyna D.R."/>
            <person name="Borneman A.R."/>
        </authorList>
    </citation>
    <scope>NUCLEOTIDE SEQUENCE [LARGE SCALE GENOMIC DNA]</scope>
    <source>
        <strain evidence="3">AWRI3580</strain>
    </source>
</reference>
<dbReference type="PANTHER" id="PTHR46622">
    <property type="entry name" value="DNA-DEPENDENT METALLOPROTEASE WSS1"/>
    <property type="match status" value="1"/>
</dbReference>
<name>A0A1E5RQ72_HANUV</name>
<organism evidence="2 3">
    <name type="scientific">Hanseniaspora uvarum</name>
    <name type="common">Yeast</name>
    <name type="synonym">Kloeckera apiculata</name>
    <dbReference type="NCBI Taxonomy" id="29833"/>
    <lineage>
        <taxon>Eukaryota</taxon>
        <taxon>Fungi</taxon>
        <taxon>Dikarya</taxon>
        <taxon>Ascomycota</taxon>
        <taxon>Saccharomycotina</taxon>
        <taxon>Saccharomycetes</taxon>
        <taxon>Saccharomycodales</taxon>
        <taxon>Saccharomycodaceae</taxon>
        <taxon>Hanseniaspora</taxon>
    </lineage>
</organism>
<dbReference type="OrthoDB" id="49605at2759"/>
<dbReference type="InterPro" id="IPR053000">
    <property type="entry name" value="WSS1-like_metalloprotease"/>
</dbReference>
<dbReference type="GO" id="GO:0005634">
    <property type="term" value="C:nucleus"/>
    <property type="evidence" value="ECO:0007669"/>
    <property type="project" value="TreeGrafter"/>
</dbReference>
<dbReference type="Proteomes" id="UP000095358">
    <property type="component" value="Unassembled WGS sequence"/>
</dbReference>
<dbReference type="GO" id="GO:0006508">
    <property type="term" value="P:proteolysis"/>
    <property type="evidence" value="ECO:0007669"/>
    <property type="project" value="UniProtKB-KW"/>
</dbReference>
<keyword evidence="2" id="KW-0482">Metalloprotease</keyword>
<dbReference type="EMBL" id="LPNN01000004">
    <property type="protein sequence ID" value="OEJ89044.1"/>
    <property type="molecule type" value="Genomic_DNA"/>
</dbReference>
<dbReference type="PANTHER" id="PTHR46622:SF1">
    <property type="entry name" value="DNA-DEPENDENT METALLOPROTEASE WSS1"/>
    <property type="match status" value="1"/>
</dbReference>
<evidence type="ECO:0000259" key="1">
    <source>
        <dbReference type="PROSITE" id="PS51397"/>
    </source>
</evidence>
<dbReference type="GO" id="GO:0006281">
    <property type="term" value="P:DNA repair"/>
    <property type="evidence" value="ECO:0007669"/>
    <property type="project" value="TreeGrafter"/>
</dbReference>
<comment type="caution">
    <text evidence="2">The sequence shown here is derived from an EMBL/GenBank/DDBJ whole genome shotgun (WGS) entry which is preliminary data.</text>
</comment>
<keyword evidence="2" id="KW-0645">Protease</keyword>
<dbReference type="PROSITE" id="PS51397">
    <property type="entry name" value="WLM"/>
    <property type="match status" value="1"/>
</dbReference>